<proteinExistence type="predicted"/>
<dbReference type="RefSeq" id="WP_014024827.1">
    <property type="nucleotide sequence ID" value="NZ_AP017373.1"/>
</dbReference>
<sequence>MTKSIFGLFTAVLCAICVILALQCFRKKRWGLGTIFLLNAFTNIVNSIHAFFGTLFS</sequence>
<dbReference type="KEGG" id="lfo:LMK00_05305"/>
<evidence type="ECO:0000313" key="2">
    <source>
        <dbReference type="EMBL" id="USJ21420.1"/>
    </source>
</evidence>
<organism evidence="2 3">
    <name type="scientific">Lactococcus formosensis</name>
    <dbReference type="NCBI Taxonomy" id="1281486"/>
    <lineage>
        <taxon>Bacteria</taxon>
        <taxon>Bacillati</taxon>
        <taxon>Bacillota</taxon>
        <taxon>Bacilli</taxon>
        <taxon>Lactobacillales</taxon>
        <taxon>Streptococcaceae</taxon>
        <taxon>Lactococcus</taxon>
    </lineage>
</organism>
<keyword evidence="1" id="KW-1133">Transmembrane helix</keyword>
<gene>
    <name evidence="2" type="ORF">LMK00_05305</name>
</gene>
<evidence type="ECO:0000313" key="3">
    <source>
        <dbReference type="Proteomes" id="UP001056730"/>
    </source>
</evidence>
<keyword evidence="1" id="KW-0472">Membrane</keyword>
<dbReference type="EMBL" id="CP086395">
    <property type="protein sequence ID" value="USJ21420.1"/>
    <property type="molecule type" value="Genomic_DNA"/>
</dbReference>
<evidence type="ECO:0000256" key="1">
    <source>
        <dbReference type="SAM" id="Phobius"/>
    </source>
</evidence>
<feature type="transmembrane region" description="Helical" evidence="1">
    <location>
        <begin position="32"/>
        <end position="52"/>
    </location>
</feature>
<name>A0A9Q8Y3K5_9LACT</name>
<feature type="transmembrane region" description="Helical" evidence="1">
    <location>
        <begin position="6"/>
        <end position="25"/>
    </location>
</feature>
<dbReference type="GeneID" id="75143903"/>
<evidence type="ECO:0008006" key="4">
    <source>
        <dbReference type="Google" id="ProtNLM"/>
    </source>
</evidence>
<protein>
    <recommendedName>
        <fullName evidence="4">Membrane associated protein</fullName>
    </recommendedName>
</protein>
<keyword evidence="1" id="KW-0812">Transmembrane</keyword>
<reference evidence="2" key="1">
    <citation type="journal article" date="2022" name="Front. Microbiol.">
        <title>Feed Insects as a Reservoir of Granadaene-Producing Lactococci.</title>
        <authorList>
            <person name="Neuzil-Bunesova V."/>
            <person name="Ramirez Garcia A."/>
            <person name="Modrackova N."/>
            <person name="Makovska M."/>
            <person name="Sabolova M."/>
            <person name="Sproer C."/>
            <person name="Bunk B."/>
            <person name="Blom J."/>
            <person name="Schwab C."/>
        </authorList>
    </citation>
    <scope>NUCLEOTIDE SEQUENCE</scope>
    <source>
        <strain evidence="2">I4/6O</strain>
    </source>
</reference>
<accession>A0A9Q8Y3K5</accession>
<dbReference type="Proteomes" id="UP001056730">
    <property type="component" value="Chromosome"/>
</dbReference>
<dbReference type="AlphaFoldDB" id="A0A9Q8Y3K5"/>